<sequence>MSRVWISMLPFVFQVKVARERGCRGQEFSRSPQKEAAKDGKFESALRPAKIVETDTYVKSSCGVAGSLHSPSPDLACLFQPPTGDGCGLD</sequence>
<dbReference type="InParanoid" id="A0A2T3AI40"/>
<name>A0A2T3AI40_9PEZI</name>
<proteinExistence type="predicted"/>
<protein>
    <submittedName>
        <fullName evidence="1">Uncharacterized protein</fullName>
    </submittedName>
</protein>
<gene>
    <name evidence="1" type="ORF">BD289DRAFT_424945</name>
</gene>
<evidence type="ECO:0000313" key="2">
    <source>
        <dbReference type="Proteomes" id="UP000241462"/>
    </source>
</evidence>
<dbReference type="Proteomes" id="UP000241462">
    <property type="component" value="Unassembled WGS sequence"/>
</dbReference>
<organism evidence="1 2">
    <name type="scientific">Coniella lustricola</name>
    <dbReference type="NCBI Taxonomy" id="2025994"/>
    <lineage>
        <taxon>Eukaryota</taxon>
        <taxon>Fungi</taxon>
        <taxon>Dikarya</taxon>
        <taxon>Ascomycota</taxon>
        <taxon>Pezizomycotina</taxon>
        <taxon>Sordariomycetes</taxon>
        <taxon>Sordariomycetidae</taxon>
        <taxon>Diaporthales</taxon>
        <taxon>Schizoparmaceae</taxon>
        <taxon>Coniella</taxon>
    </lineage>
</organism>
<dbReference type="AlphaFoldDB" id="A0A2T3AI40"/>
<reference evidence="1 2" key="1">
    <citation type="journal article" date="2018" name="Mycol. Prog.">
        <title>Coniella lustricola, a new species from submerged detritus.</title>
        <authorList>
            <person name="Raudabaugh D.B."/>
            <person name="Iturriaga T."/>
            <person name="Carver A."/>
            <person name="Mondo S."/>
            <person name="Pangilinan J."/>
            <person name="Lipzen A."/>
            <person name="He G."/>
            <person name="Amirebrahimi M."/>
            <person name="Grigoriev I.V."/>
            <person name="Miller A.N."/>
        </authorList>
    </citation>
    <scope>NUCLEOTIDE SEQUENCE [LARGE SCALE GENOMIC DNA]</scope>
    <source>
        <strain evidence="1 2">B22-T-1</strain>
    </source>
</reference>
<accession>A0A2T3AI40</accession>
<keyword evidence="2" id="KW-1185">Reference proteome</keyword>
<evidence type="ECO:0000313" key="1">
    <source>
        <dbReference type="EMBL" id="PSR99003.1"/>
    </source>
</evidence>
<dbReference type="EMBL" id="KZ678387">
    <property type="protein sequence ID" value="PSR99003.1"/>
    <property type="molecule type" value="Genomic_DNA"/>
</dbReference>